<feature type="region of interest" description="Disordered" evidence="1">
    <location>
        <begin position="1"/>
        <end position="23"/>
    </location>
</feature>
<feature type="compositionally biased region" description="Basic residues" evidence="1">
    <location>
        <begin position="1"/>
        <end position="22"/>
    </location>
</feature>
<evidence type="ECO:0000313" key="3">
    <source>
        <dbReference type="Proteomes" id="UP000004810"/>
    </source>
</evidence>
<reference evidence="3" key="1">
    <citation type="submission" date="2012-08" db="EMBL/GenBank/DDBJ databases">
        <title>The Genome Sequence of Wuchereria bancrofti.</title>
        <authorList>
            <person name="Nutman T.B."/>
            <person name="Fink D.L."/>
            <person name="Russ C."/>
            <person name="Young S."/>
            <person name="Zeng Q."/>
            <person name="Koehrsen M."/>
            <person name="Alvarado L."/>
            <person name="Berlin A."/>
            <person name="Chapman S.B."/>
            <person name="Chen Z."/>
            <person name="Freedman E."/>
            <person name="Gellesch M."/>
            <person name="Goldberg J."/>
            <person name="Griggs A."/>
            <person name="Gujja S."/>
            <person name="Heilman E.R."/>
            <person name="Heiman D."/>
            <person name="Hepburn T."/>
            <person name="Howarth C."/>
            <person name="Jen D."/>
            <person name="Larson L."/>
            <person name="Lewis B."/>
            <person name="Mehta T."/>
            <person name="Park D."/>
            <person name="Pearson M."/>
            <person name="Roberts A."/>
            <person name="Saif S."/>
            <person name="Shea T."/>
            <person name="Shenoy N."/>
            <person name="Sisk P."/>
            <person name="Stolte C."/>
            <person name="Sykes S."/>
            <person name="Walk T."/>
            <person name="White J."/>
            <person name="Yandava C."/>
            <person name="Haas B."/>
            <person name="Henn M.R."/>
            <person name="Nusbaum C."/>
            <person name="Birren B."/>
        </authorList>
    </citation>
    <scope>NUCLEOTIDE SEQUENCE [LARGE SCALE GENOMIC DNA]</scope>
    <source>
        <strain evidence="3">NA</strain>
    </source>
</reference>
<comment type="caution">
    <text evidence="2">The sequence shown here is derived from an EMBL/GenBank/DDBJ whole genome shotgun (WGS) entry which is preliminary data.</text>
</comment>
<organism evidence="2 3">
    <name type="scientific">Wuchereria bancrofti</name>
    <dbReference type="NCBI Taxonomy" id="6293"/>
    <lineage>
        <taxon>Eukaryota</taxon>
        <taxon>Metazoa</taxon>
        <taxon>Ecdysozoa</taxon>
        <taxon>Nematoda</taxon>
        <taxon>Chromadorea</taxon>
        <taxon>Rhabditida</taxon>
        <taxon>Spirurina</taxon>
        <taxon>Spiruromorpha</taxon>
        <taxon>Filarioidea</taxon>
        <taxon>Onchocercidae</taxon>
        <taxon>Wuchereria</taxon>
    </lineage>
</organism>
<evidence type="ECO:0000313" key="2">
    <source>
        <dbReference type="EMBL" id="EJW85515.1"/>
    </source>
</evidence>
<dbReference type="Proteomes" id="UP000004810">
    <property type="component" value="Unassembled WGS sequence"/>
</dbReference>
<protein>
    <submittedName>
        <fullName evidence="2">Uncharacterized protein</fullName>
    </submittedName>
</protein>
<dbReference type="AlphaFoldDB" id="J9BE57"/>
<evidence type="ECO:0000256" key="1">
    <source>
        <dbReference type="SAM" id="MobiDB-lite"/>
    </source>
</evidence>
<name>J9BE57_WUCBA</name>
<gene>
    <name evidence="2" type="ORF">WUBG_03572</name>
</gene>
<accession>J9BE57</accession>
<sequence length="104" mass="12762">MRRSRWHKKKKGRGGRRARRRRKEEEEGFFNHLLNEISKRSSVKHETQIHIHTHAYIHAYTHTHTRVPHRYIPIRIQCIYHQAFAINIHWLALLNNSFSYQCLR</sequence>
<proteinExistence type="predicted"/>
<dbReference type="EMBL" id="ADBV01001111">
    <property type="protein sequence ID" value="EJW85515.1"/>
    <property type="molecule type" value="Genomic_DNA"/>
</dbReference>